<dbReference type="PRINTS" id="PR00413">
    <property type="entry name" value="HADHALOGNASE"/>
</dbReference>
<organism evidence="1 2">
    <name type="scientific">Breznakia pachnodae</name>
    <dbReference type="NCBI Taxonomy" id="265178"/>
    <lineage>
        <taxon>Bacteria</taxon>
        <taxon>Bacillati</taxon>
        <taxon>Bacillota</taxon>
        <taxon>Erysipelotrichia</taxon>
        <taxon>Erysipelotrichales</taxon>
        <taxon>Erysipelotrichaceae</taxon>
        <taxon>Breznakia</taxon>
    </lineage>
</organism>
<evidence type="ECO:0000313" key="1">
    <source>
        <dbReference type="EMBL" id="MDQ0362297.1"/>
    </source>
</evidence>
<dbReference type="GO" id="GO:0016787">
    <property type="term" value="F:hydrolase activity"/>
    <property type="evidence" value="ECO:0007669"/>
    <property type="project" value="UniProtKB-KW"/>
</dbReference>
<dbReference type="InterPro" id="IPR036412">
    <property type="entry name" value="HAD-like_sf"/>
</dbReference>
<dbReference type="Gene3D" id="3.40.50.1000">
    <property type="entry name" value="HAD superfamily/HAD-like"/>
    <property type="match status" value="1"/>
</dbReference>
<dbReference type="Gene3D" id="1.10.150.240">
    <property type="entry name" value="Putative phosphatase, domain 2"/>
    <property type="match status" value="1"/>
</dbReference>
<dbReference type="CDD" id="cd02603">
    <property type="entry name" value="HAD_sEH-N_like"/>
    <property type="match status" value="1"/>
</dbReference>
<dbReference type="InterPro" id="IPR023198">
    <property type="entry name" value="PGP-like_dom2"/>
</dbReference>
<proteinExistence type="predicted"/>
<comment type="caution">
    <text evidence="1">The sequence shown here is derived from an EMBL/GenBank/DDBJ whole genome shotgun (WGS) entry which is preliminary data.</text>
</comment>
<dbReference type="SFLD" id="SFLDG01129">
    <property type="entry name" value="C1.5:_HAD__Beta-PGM__Phosphata"/>
    <property type="match status" value="1"/>
</dbReference>
<accession>A0ABU0E5W5</accession>
<dbReference type="NCBIfam" id="TIGR01509">
    <property type="entry name" value="HAD-SF-IA-v3"/>
    <property type="match status" value="1"/>
</dbReference>
<dbReference type="RefSeq" id="WP_307409784.1">
    <property type="nucleotide sequence ID" value="NZ_JAUSUR010000006.1"/>
</dbReference>
<dbReference type="PANTHER" id="PTHR43611:SF3">
    <property type="entry name" value="FLAVIN MONONUCLEOTIDE HYDROLASE 1, CHLOROPLATIC"/>
    <property type="match status" value="1"/>
</dbReference>
<evidence type="ECO:0000313" key="2">
    <source>
        <dbReference type="Proteomes" id="UP001230220"/>
    </source>
</evidence>
<name>A0ABU0E5W5_9FIRM</name>
<sequence length="205" mass="24196">MIKNIIFDIGNVLLDFKPAIYFSNVECGDEVCYHIFHSPYWKEYDLGTKSLSEVKDILIREKPEYQPQIEEILSRWTEVLTQRKTMKHIKSLYEKGYHIYLLSNLSCDAADYIKKRYDLFDQVDGYVLSCDVNYIKPDKKIYQILLDNYHLKPHESVFLDDLKDNVESAKALGMYGIQVVDEDKALKELYEVIEEDQNVEEKTKD</sequence>
<dbReference type="SFLD" id="SFLDS00003">
    <property type="entry name" value="Haloacid_Dehalogenase"/>
    <property type="match status" value="1"/>
</dbReference>
<protein>
    <submittedName>
        <fullName evidence="1">Hydrolase of the HAD superfamily</fullName>
    </submittedName>
</protein>
<reference evidence="1 2" key="1">
    <citation type="submission" date="2023-07" db="EMBL/GenBank/DDBJ databases">
        <title>Genomic Encyclopedia of Type Strains, Phase IV (KMG-IV): sequencing the most valuable type-strain genomes for metagenomic binning, comparative biology and taxonomic classification.</title>
        <authorList>
            <person name="Goeker M."/>
        </authorList>
    </citation>
    <scope>NUCLEOTIDE SEQUENCE [LARGE SCALE GENOMIC DNA]</scope>
    <source>
        <strain evidence="1 2">DSM 16784</strain>
    </source>
</reference>
<dbReference type="InterPro" id="IPR006439">
    <property type="entry name" value="HAD-SF_hydro_IA"/>
</dbReference>
<dbReference type="SUPFAM" id="SSF56784">
    <property type="entry name" value="HAD-like"/>
    <property type="match status" value="1"/>
</dbReference>
<keyword evidence="2" id="KW-1185">Reference proteome</keyword>
<dbReference type="Proteomes" id="UP001230220">
    <property type="component" value="Unassembled WGS sequence"/>
</dbReference>
<dbReference type="PANTHER" id="PTHR43611">
    <property type="entry name" value="ALPHA-D-GLUCOSE 1-PHOSPHATE PHOSPHATASE"/>
    <property type="match status" value="1"/>
</dbReference>
<gene>
    <name evidence="1" type="ORF">J2S15_003051</name>
</gene>
<dbReference type="InterPro" id="IPR023214">
    <property type="entry name" value="HAD_sf"/>
</dbReference>
<keyword evidence="1" id="KW-0378">Hydrolase</keyword>
<dbReference type="EMBL" id="JAUSUR010000006">
    <property type="protein sequence ID" value="MDQ0362297.1"/>
    <property type="molecule type" value="Genomic_DNA"/>
</dbReference>
<dbReference type="Pfam" id="PF00702">
    <property type="entry name" value="Hydrolase"/>
    <property type="match status" value="1"/>
</dbReference>